<accession>A0A7X1KPH6</accession>
<keyword evidence="2" id="KW-1185">Reference proteome</keyword>
<organism evidence="1 2">
    <name type="scientific">Novosphingobium piscinae</name>
    <dbReference type="NCBI Taxonomy" id="1507448"/>
    <lineage>
        <taxon>Bacteria</taxon>
        <taxon>Pseudomonadati</taxon>
        <taxon>Pseudomonadota</taxon>
        <taxon>Alphaproteobacteria</taxon>
        <taxon>Sphingomonadales</taxon>
        <taxon>Sphingomonadaceae</taxon>
        <taxon>Novosphingobium</taxon>
    </lineage>
</organism>
<reference evidence="1 2" key="1">
    <citation type="submission" date="2020-08" db="EMBL/GenBank/DDBJ databases">
        <title>The genome sequence of type strain Novosphingobium piscinae KCTC 42194.</title>
        <authorList>
            <person name="Liu Y."/>
        </authorList>
    </citation>
    <scope>NUCLEOTIDE SEQUENCE [LARGE SCALE GENOMIC DNA]</scope>
    <source>
        <strain evidence="1 2">KCTC 42194</strain>
    </source>
</reference>
<dbReference type="Proteomes" id="UP000551327">
    <property type="component" value="Unassembled WGS sequence"/>
</dbReference>
<proteinExistence type="predicted"/>
<evidence type="ECO:0000313" key="1">
    <source>
        <dbReference type="EMBL" id="MBC2668756.1"/>
    </source>
</evidence>
<sequence>MADLTTVESVKQFMGRVDNVDDSLLESMVAAYSQWVCSVTGRNFAVQTYDIVRSGRGGPVLMLPQWPIQSVQLVEVDGQALPAAPAYGSYGYRFDNQQIILSGGAVFTIGNSNVRIQFTAGYPQIPADIAQAVNELVTLRFRMRDKIEWVSKSLASETVTLNQRDMPATVATVLRQYRAAPARRHRWRHDVASRGPDRVLGRRHRAGRDGLPAGMADRGGRAPCFPGLRVGLLP</sequence>
<protein>
    <submittedName>
        <fullName evidence="1">Phage gp6-like head-tail connector protein</fullName>
    </submittedName>
</protein>
<name>A0A7X1KPH6_9SPHN</name>
<dbReference type="Gene3D" id="1.10.3230.30">
    <property type="entry name" value="Phage gp6-like head-tail connector protein"/>
    <property type="match status" value="1"/>
</dbReference>
<comment type="caution">
    <text evidence="1">The sequence shown here is derived from an EMBL/GenBank/DDBJ whole genome shotgun (WGS) entry which is preliminary data.</text>
</comment>
<evidence type="ECO:0000313" key="2">
    <source>
        <dbReference type="Proteomes" id="UP000551327"/>
    </source>
</evidence>
<dbReference type="EMBL" id="JACLAX010000004">
    <property type="protein sequence ID" value="MBC2668756.1"/>
    <property type="molecule type" value="Genomic_DNA"/>
</dbReference>
<gene>
    <name evidence="1" type="ORF">H7F53_06355</name>
</gene>
<dbReference type="AlphaFoldDB" id="A0A7X1KPH6"/>
<dbReference type="RefSeq" id="WP_185678624.1">
    <property type="nucleotide sequence ID" value="NZ_JACLAX010000004.1"/>
</dbReference>
<dbReference type="CDD" id="cd08054">
    <property type="entry name" value="gp6"/>
    <property type="match status" value="1"/>
</dbReference>